<comment type="caution">
    <text evidence="2">The sequence shown here is derived from an EMBL/GenBank/DDBJ whole genome shotgun (WGS) entry which is preliminary data.</text>
</comment>
<feature type="region of interest" description="Disordered" evidence="1">
    <location>
        <begin position="78"/>
        <end position="108"/>
    </location>
</feature>
<proteinExistence type="predicted"/>
<dbReference type="AlphaFoldDB" id="A0A9N9ZBG9"/>
<dbReference type="Proteomes" id="UP000775872">
    <property type="component" value="Unassembled WGS sequence"/>
</dbReference>
<protein>
    <submittedName>
        <fullName evidence="2">Uncharacterized protein</fullName>
    </submittedName>
</protein>
<accession>A0A9N9ZBG9</accession>
<gene>
    <name evidence="2" type="ORF">CSOL1703_00015590</name>
</gene>
<evidence type="ECO:0000256" key="1">
    <source>
        <dbReference type="SAM" id="MobiDB-lite"/>
    </source>
</evidence>
<sequence>MSSIDPSSGLQLISLLLHCDPDALHDGVVETHTRSSETESWAALSSHSERIAAILTDAPEEPEIKGDSHPATRVLRQGRHGSLELHRRPAALDSPKRAPASGQGSACSEPSPFARLLRWEQYPDHPEHHVEQAIFIHDNGPGHLQPVRRGINFDKWLCNDGLGHQFVTASLAQRSITSFGWRT</sequence>
<evidence type="ECO:0000313" key="2">
    <source>
        <dbReference type="EMBL" id="CAH0052466.1"/>
    </source>
</evidence>
<reference evidence="3" key="1">
    <citation type="submission" date="2019-06" db="EMBL/GenBank/DDBJ databases">
        <authorList>
            <person name="Broberg M."/>
        </authorList>
    </citation>
    <scope>NUCLEOTIDE SEQUENCE [LARGE SCALE GENOMIC DNA]</scope>
</reference>
<dbReference type="EMBL" id="CABFOC020000044">
    <property type="protein sequence ID" value="CAH0052466.1"/>
    <property type="molecule type" value="Genomic_DNA"/>
</dbReference>
<evidence type="ECO:0000313" key="3">
    <source>
        <dbReference type="Proteomes" id="UP000775872"/>
    </source>
</evidence>
<name>A0A9N9ZBG9_9HYPO</name>
<organism evidence="2 3">
    <name type="scientific">Clonostachys solani</name>
    <dbReference type="NCBI Taxonomy" id="160281"/>
    <lineage>
        <taxon>Eukaryota</taxon>
        <taxon>Fungi</taxon>
        <taxon>Dikarya</taxon>
        <taxon>Ascomycota</taxon>
        <taxon>Pezizomycotina</taxon>
        <taxon>Sordariomycetes</taxon>
        <taxon>Hypocreomycetidae</taxon>
        <taxon>Hypocreales</taxon>
        <taxon>Bionectriaceae</taxon>
        <taxon>Clonostachys</taxon>
    </lineage>
</organism>
<reference evidence="2 3" key="2">
    <citation type="submission" date="2021-10" db="EMBL/GenBank/DDBJ databases">
        <authorList>
            <person name="Piombo E."/>
        </authorList>
    </citation>
    <scope>NUCLEOTIDE SEQUENCE [LARGE SCALE GENOMIC DNA]</scope>
</reference>
<keyword evidence="3" id="KW-1185">Reference proteome</keyword>